<dbReference type="InterPro" id="IPR036188">
    <property type="entry name" value="FAD/NAD-bd_sf"/>
</dbReference>
<dbReference type="STRING" id="871652.SAMN04515673_103129"/>
<dbReference type="Gene3D" id="2.40.400.10">
    <property type="entry name" value="Acetoacetate decarboxylase-like"/>
    <property type="match status" value="1"/>
</dbReference>
<protein>
    <submittedName>
        <fullName evidence="1">NAD-binding domain and a Fe-S cluster-containing protein</fullName>
    </submittedName>
</protein>
<dbReference type="EMBL" id="FOYI01000003">
    <property type="protein sequence ID" value="SFR04167.1"/>
    <property type="molecule type" value="Genomic_DNA"/>
</dbReference>
<proteinExistence type="predicted"/>
<evidence type="ECO:0000313" key="2">
    <source>
        <dbReference type="Proteomes" id="UP000199302"/>
    </source>
</evidence>
<dbReference type="AlphaFoldDB" id="A0A1I6DFI5"/>
<dbReference type="InterPro" id="IPR023375">
    <property type="entry name" value="ADC_dom_sf"/>
</dbReference>
<dbReference type="InterPro" id="IPR010451">
    <property type="entry name" value="Acetoacetate_decarboxylase"/>
</dbReference>
<reference evidence="1 2" key="1">
    <citation type="submission" date="2016-10" db="EMBL/GenBank/DDBJ databases">
        <authorList>
            <person name="de Groot N.N."/>
        </authorList>
    </citation>
    <scope>NUCLEOTIDE SEQUENCE [LARGE SCALE GENOMIC DNA]</scope>
    <source>
        <strain evidence="2">KMM 9023,NRIC 0796,JCM 17311,KCTC 23692</strain>
    </source>
</reference>
<gene>
    <name evidence="1" type="ORF">SAMN04515673_103129</name>
</gene>
<dbReference type="SUPFAM" id="SSF51905">
    <property type="entry name" value="FAD/NAD(P)-binding domain"/>
    <property type="match status" value="1"/>
</dbReference>
<keyword evidence="2" id="KW-1185">Reference proteome</keyword>
<dbReference type="SUPFAM" id="SSF160104">
    <property type="entry name" value="Acetoacetate decarboxylase-like"/>
    <property type="match status" value="1"/>
</dbReference>
<sequence length="968" mass="107663">MTKQKLAVIGGGVGAVTAVYAITQTPDWQDKYDITVYQLGWRLGGKGASGRNAAYGQRIEEHGLHVWAGFYDNAFRNMRKCYDQLAELGLRDPDAPLGTMDKAFKPLSHLFLAERFETETSDNPWRPWVIDLPPNSKEPGSETHVPGPFEMMRRILEIVVEFLKNGAFNSAKDPRYGFHIPHQLHDVHHAIHSHAKSMPDDPRHHTPRQTNILADLIAAAQAEVHALETPENLADDPCRRGLFLADLALGYMYGMATSNAFTSGYDVLDQWEFSDFLRQSGTSDAALEWVAVRGCYDFVFGFPFGNTERQGNSGAGTAIRAMSRLIFTYSTAIFHKMQAGMGDTIFGPYYQVLRKLGVKFEFFCAARDLHLDADGIGIDRLSMVRQAAIKDGTYEPLVDVENLPCWPSEPLWDQLVDGEKLKADGVDFECEKDPPRGEAFELRRGEDFDVVLLGASLGSLPYLSGELSKASPRWRMMLDRVKTVGTHAAQFWLNRSADDLGWDEQVAKHNSPGTIPPPPMRTVITGFAEPLDTWADMSHLISREDWGANEPESIAYFCAPAPDGETLEGFDARVEDWTNEALPMLWPRAKKDGGFDPELFHDGKKAGRYTRVNMYGSERYVLSVAGSVFHRLSPSESGFDNLYLAGDWTRCGLNAGCVEAATMSGIAAASAITGVSLLNVGAEDIPDAGSLSEKAMFQTNSISGTHWPLTPFFARGEMTGWFFFYELPRSEVAAMLPDGIFLGHCPMTRPGYHPVGMSFCHYQTVRGSFIPDFLAMSPYGEATFAIPYTRTEEAGQTDFLYPRQLYVNSKSAIFAGRFFYAMPKEDATITVGNSHFTASDDKGLALDATFQQRRDPVALSGHPAHGAISDLLDMTFVTRRNSGRILYNAFDLQLDRAYVAPVTAEVETRDPSGGFPAANLRLRGLEPHATRRLPGAFRIWCSWSMTNPLDSRRVREAAEARAWVRRER</sequence>
<evidence type="ECO:0000313" key="1">
    <source>
        <dbReference type="EMBL" id="SFR04167.1"/>
    </source>
</evidence>
<dbReference type="Pfam" id="PF13450">
    <property type="entry name" value="NAD_binding_8"/>
    <property type="match status" value="1"/>
</dbReference>
<name>A0A1I6DFI5_9RHOB</name>
<dbReference type="Pfam" id="PF06314">
    <property type="entry name" value="ADC"/>
    <property type="match status" value="1"/>
</dbReference>
<dbReference type="Proteomes" id="UP000199302">
    <property type="component" value="Unassembled WGS sequence"/>
</dbReference>
<dbReference type="GO" id="GO:0016829">
    <property type="term" value="F:lyase activity"/>
    <property type="evidence" value="ECO:0007669"/>
    <property type="project" value="InterPro"/>
</dbReference>
<dbReference type="RefSeq" id="WP_092077899.1">
    <property type="nucleotide sequence ID" value="NZ_FOYI01000003.1"/>
</dbReference>
<dbReference type="OrthoDB" id="220163at2"/>
<organism evidence="1 2">
    <name type="scientific">Poseidonocella sedimentorum</name>
    <dbReference type="NCBI Taxonomy" id="871652"/>
    <lineage>
        <taxon>Bacteria</taxon>
        <taxon>Pseudomonadati</taxon>
        <taxon>Pseudomonadota</taxon>
        <taxon>Alphaproteobacteria</taxon>
        <taxon>Rhodobacterales</taxon>
        <taxon>Roseobacteraceae</taxon>
        <taxon>Poseidonocella</taxon>
    </lineage>
</organism>
<accession>A0A1I6DFI5</accession>